<dbReference type="PANTHER" id="PTHR38032:SF1">
    <property type="entry name" value="RNA-BINDING PROTEIN KHPB N-TERMINAL DOMAIN-CONTAINING PROTEIN"/>
    <property type="match status" value="1"/>
</dbReference>
<dbReference type="InterPro" id="IPR046865">
    <property type="entry name" value="FapA_b_solenoid"/>
</dbReference>
<reference evidence="3" key="1">
    <citation type="submission" date="2020-07" db="EMBL/GenBank/DDBJ databases">
        <title>Vallitalea pronyensis genome.</title>
        <authorList>
            <person name="Postec A."/>
        </authorList>
    </citation>
    <scope>NUCLEOTIDE SEQUENCE</scope>
    <source>
        <strain evidence="3">FatNI3</strain>
    </source>
</reference>
<protein>
    <submittedName>
        <fullName evidence="3">DUF342 domain-containing protein</fullName>
    </submittedName>
</protein>
<dbReference type="RefSeq" id="WP_212693932.1">
    <property type="nucleotide sequence ID" value="NZ_CP058649.1"/>
</dbReference>
<gene>
    <name evidence="3" type="ORF">HZI73_13570</name>
</gene>
<accession>A0A8J8MKN7</accession>
<dbReference type="PANTHER" id="PTHR38032">
    <property type="entry name" value="POLYMERASE-RELATED"/>
    <property type="match status" value="1"/>
</dbReference>
<dbReference type="Proteomes" id="UP000683246">
    <property type="component" value="Chromosome"/>
</dbReference>
<name>A0A8J8MKN7_9FIRM</name>
<dbReference type="InterPro" id="IPR046866">
    <property type="entry name" value="FapA_N"/>
</dbReference>
<dbReference type="InterPro" id="IPR005646">
    <property type="entry name" value="FapA"/>
</dbReference>
<evidence type="ECO:0000313" key="3">
    <source>
        <dbReference type="EMBL" id="QUI23251.1"/>
    </source>
</evidence>
<evidence type="ECO:0000259" key="2">
    <source>
        <dbReference type="Pfam" id="PF20250"/>
    </source>
</evidence>
<keyword evidence="4" id="KW-1185">Reference proteome</keyword>
<feature type="domain" description="Flagellar Assembly Protein A N-terminal region" evidence="2">
    <location>
        <begin position="82"/>
        <end position="251"/>
    </location>
</feature>
<dbReference type="AlphaFoldDB" id="A0A8J8MKN7"/>
<evidence type="ECO:0000313" key="4">
    <source>
        <dbReference type="Proteomes" id="UP000683246"/>
    </source>
</evidence>
<keyword evidence="1" id="KW-0175">Coiled coil</keyword>
<proteinExistence type="predicted"/>
<feature type="coiled-coil region" evidence="1">
    <location>
        <begin position="462"/>
        <end position="489"/>
    </location>
</feature>
<dbReference type="Pfam" id="PF03961">
    <property type="entry name" value="FapA"/>
    <property type="match status" value="1"/>
</dbReference>
<evidence type="ECO:0000256" key="1">
    <source>
        <dbReference type="SAM" id="Coils"/>
    </source>
</evidence>
<dbReference type="KEGG" id="vpy:HZI73_13570"/>
<sequence>MSDQVYDGYFYLTNKEDGLYVTLSPPTEQGKKIEIDDIMRTLDHKKIRDYDYDLLVATLRTLREEKEIKLSEAVIVSTDETMEINISSDRLHAYVRLFSAIGEGEALVKEDILSELEKRNIAFGIDHEAIDRLIEDKIYCKDIEVAKGLAPVEGKNGRIEYLFDTQKKIKPHMNEDGTMDYHKLNIITNVKQGDALAKLIPEEEGIPGKNIFDQDIPPAKVKPEKLFFGKNTKVKEGTLYALTDGQVKIDDGKVIVLNYLEISGNIDNSTGDIEFLGTVLVRGNVLTGYTIKAKGDVEVSGVVEGAYIEAEGNIILHRGIQGMDRAVIKAGGNVMAKYIENSNVTAGGCVHSDAILHSDVSCKGEVVVEGRKGLISGGSVRSGIEIRAKVIGSHMETITNLDVGVDPAYMDELNQLQKDVKSLLEEEIKLTQIITLLSKRKNMQGSLDDNKKEMLVSATRSKIFVSNKLKNNQKRLEELTEELSHKNQGKIKVIGNIHSGVRVSIGNVKYYVREPIKYCVMYQDGADIKVTNL</sequence>
<dbReference type="EMBL" id="CP058649">
    <property type="protein sequence ID" value="QUI23251.1"/>
    <property type="molecule type" value="Genomic_DNA"/>
</dbReference>
<dbReference type="Pfam" id="PF20250">
    <property type="entry name" value="FapA_N"/>
    <property type="match status" value="1"/>
</dbReference>
<organism evidence="3 4">
    <name type="scientific">Vallitalea pronyensis</name>
    <dbReference type="NCBI Taxonomy" id="1348613"/>
    <lineage>
        <taxon>Bacteria</taxon>
        <taxon>Bacillati</taxon>
        <taxon>Bacillota</taxon>
        <taxon>Clostridia</taxon>
        <taxon>Lachnospirales</taxon>
        <taxon>Vallitaleaceae</taxon>
        <taxon>Vallitalea</taxon>
    </lineage>
</organism>